<dbReference type="CDD" id="cd01268">
    <property type="entry name" value="PTB_Numb"/>
    <property type="match status" value="1"/>
</dbReference>
<evidence type="ECO:0000313" key="5">
    <source>
        <dbReference type="Proteomes" id="UP000694846"/>
    </source>
</evidence>
<dbReference type="InterPro" id="IPR006020">
    <property type="entry name" value="PTB/PI_dom"/>
</dbReference>
<dbReference type="AlphaFoldDB" id="A0A8B8FHP6"/>
<dbReference type="InterPro" id="IPR010449">
    <property type="entry name" value="Numb_domain"/>
</dbReference>
<feature type="region of interest" description="Disordered" evidence="3">
    <location>
        <begin position="20"/>
        <end position="66"/>
    </location>
</feature>
<keyword evidence="1" id="KW-0217">Developmental protein</keyword>
<name>A0A8B8FHP6_9HEMI</name>
<evidence type="ECO:0000256" key="2">
    <source>
        <dbReference type="ARBA" id="ARBA00022553"/>
    </source>
</evidence>
<dbReference type="Pfam" id="PF00640">
    <property type="entry name" value="PID"/>
    <property type="match status" value="1"/>
</dbReference>
<reference evidence="6" key="1">
    <citation type="submission" date="2025-08" db="UniProtKB">
        <authorList>
            <consortium name="RefSeq"/>
        </authorList>
    </citation>
    <scope>IDENTIFICATION</scope>
    <source>
        <tissue evidence="6">Whole body</tissue>
    </source>
</reference>
<dbReference type="GeneID" id="112683405"/>
<sequence length="603" mass="67132">MPLSFKKIFSRKLLFSPKVMGGTASHHEPLDRVTSHAGSSFRRSASCRHSKASKSGRSPSKMDRLRRSFRDSFRRRKDLGNHAGSPGHHSNPKPHLWAMDEAEVRAGICSFHVKYLGCVEVFESRGMEVCEEALKTLRASRRRPVRAIFYISGDGLRVVEEDTKGLIVDQTIEKVSFCAPDRSHEKGFSYICRDGLTRRWMCHGFVALKESGDRLSHAVGCAFQECLIRKNKREEDCTVTMNYDPKTSVFTRTGSFRTPSLTEQQSEPNIPLNVPPQPLPFLQPNKDLPTSVKPLQQNPTTPKVSTKAIERPHATLSMLQRQGSFRGFTQLNQASPFKRQLSLRISELPSNLERTRSMSLQPTGNSRSSSNRLTQINNPVSPILEASPRSEKIMSTTDQVTAMCQQMSLELAFLTNSTANEDFPEKLKLNDPKSIENSLKQGPITGSEAFLASISKRAILSETQSNPSTPKPESRISPQQDEGFDSGSSLWNVNNKAVTPPTPPATPPSSLPRPEQWLGKVAAVTLQSMDPQVTPKRNPHLATHSRAYSLDTAEDVYRTKFNSVSANPFDPNYIAPKQNTNPFLSSPISNGPSKTVKSFEVQM</sequence>
<dbReference type="InterPro" id="IPR016698">
    <property type="entry name" value="Numb/numb-like"/>
</dbReference>
<dbReference type="Gene3D" id="2.30.29.30">
    <property type="entry name" value="Pleckstrin-homology domain (PH domain)/Phosphotyrosine-binding domain (PTB)"/>
    <property type="match status" value="1"/>
</dbReference>
<dbReference type="GO" id="GO:0005737">
    <property type="term" value="C:cytoplasm"/>
    <property type="evidence" value="ECO:0007669"/>
    <property type="project" value="TreeGrafter"/>
</dbReference>
<feature type="compositionally biased region" description="Pro residues" evidence="3">
    <location>
        <begin position="500"/>
        <end position="511"/>
    </location>
</feature>
<dbReference type="RefSeq" id="XP_025410228.1">
    <property type="nucleotide sequence ID" value="XM_025554443.1"/>
</dbReference>
<feature type="domain" description="PID" evidence="4">
    <location>
        <begin position="109"/>
        <end position="235"/>
    </location>
</feature>
<feature type="compositionally biased region" description="Polar residues" evidence="3">
    <location>
        <begin position="476"/>
        <end position="497"/>
    </location>
</feature>
<keyword evidence="2" id="KW-0597">Phosphoprotein</keyword>
<evidence type="ECO:0000256" key="3">
    <source>
        <dbReference type="SAM" id="MobiDB-lite"/>
    </source>
</evidence>
<dbReference type="PANTHER" id="PTHR47368:SF2">
    <property type="entry name" value="PID DOMAIN-CONTAINING PROTEIN"/>
    <property type="match status" value="1"/>
</dbReference>
<evidence type="ECO:0000259" key="4">
    <source>
        <dbReference type="PROSITE" id="PS01179"/>
    </source>
</evidence>
<accession>A0A8B8FHP6</accession>
<feature type="compositionally biased region" description="Basic and acidic residues" evidence="3">
    <location>
        <begin position="25"/>
        <end position="34"/>
    </location>
</feature>
<feature type="compositionally biased region" description="Polar residues" evidence="3">
    <location>
        <begin position="357"/>
        <end position="376"/>
    </location>
</feature>
<dbReference type="Proteomes" id="UP000694846">
    <property type="component" value="Unplaced"/>
</dbReference>
<dbReference type="OrthoDB" id="10070446at2759"/>
<organism evidence="5 6">
    <name type="scientific">Sipha flava</name>
    <name type="common">yellow sugarcane aphid</name>
    <dbReference type="NCBI Taxonomy" id="143950"/>
    <lineage>
        <taxon>Eukaryota</taxon>
        <taxon>Metazoa</taxon>
        <taxon>Ecdysozoa</taxon>
        <taxon>Arthropoda</taxon>
        <taxon>Hexapoda</taxon>
        <taxon>Insecta</taxon>
        <taxon>Pterygota</taxon>
        <taxon>Neoptera</taxon>
        <taxon>Paraneoptera</taxon>
        <taxon>Hemiptera</taxon>
        <taxon>Sternorrhyncha</taxon>
        <taxon>Aphidomorpha</taxon>
        <taxon>Aphidoidea</taxon>
        <taxon>Aphididae</taxon>
        <taxon>Sipha</taxon>
    </lineage>
</organism>
<keyword evidence="5" id="KW-1185">Reference proteome</keyword>
<dbReference type="InterPro" id="IPR011993">
    <property type="entry name" value="PH-like_dom_sf"/>
</dbReference>
<protein>
    <submittedName>
        <fullName evidence="6">Protein numb-like isoform X1</fullName>
    </submittedName>
</protein>
<feature type="region of interest" description="Disordered" evidence="3">
    <location>
        <begin position="462"/>
        <end position="514"/>
    </location>
</feature>
<feature type="region of interest" description="Disordered" evidence="3">
    <location>
        <begin position="348"/>
        <end position="376"/>
    </location>
</feature>
<feature type="compositionally biased region" description="Basic residues" evidence="3">
    <location>
        <begin position="45"/>
        <end position="54"/>
    </location>
</feature>
<feature type="compositionally biased region" description="Polar residues" evidence="3">
    <location>
        <begin position="580"/>
        <end position="596"/>
    </location>
</feature>
<evidence type="ECO:0000256" key="1">
    <source>
        <dbReference type="ARBA" id="ARBA00022473"/>
    </source>
</evidence>
<dbReference type="PROSITE" id="PS01179">
    <property type="entry name" value="PID"/>
    <property type="match status" value="1"/>
</dbReference>
<dbReference type="PANTHER" id="PTHR47368">
    <property type="entry name" value="NUMB"/>
    <property type="match status" value="1"/>
</dbReference>
<proteinExistence type="predicted"/>
<dbReference type="Pfam" id="PF06311">
    <property type="entry name" value="NumbF"/>
    <property type="match status" value="1"/>
</dbReference>
<dbReference type="SMART" id="SM00462">
    <property type="entry name" value="PTB"/>
    <property type="match status" value="1"/>
</dbReference>
<dbReference type="SUPFAM" id="SSF50729">
    <property type="entry name" value="PH domain-like"/>
    <property type="match status" value="1"/>
</dbReference>
<evidence type="ECO:0000313" key="6">
    <source>
        <dbReference type="RefSeq" id="XP_025410228.1"/>
    </source>
</evidence>
<gene>
    <name evidence="6" type="primary">LOC112683405</name>
</gene>
<feature type="region of interest" description="Disordered" evidence="3">
    <location>
        <begin position="580"/>
        <end position="603"/>
    </location>
</feature>